<dbReference type="PANTHER" id="PTHR43130:SF3">
    <property type="entry name" value="HTH-TYPE TRANSCRIPTIONAL REGULATOR RV1931C"/>
    <property type="match status" value="1"/>
</dbReference>
<organism evidence="2">
    <name type="scientific">marine metagenome</name>
    <dbReference type="NCBI Taxonomy" id="408172"/>
    <lineage>
        <taxon>unclassified sequences</taxon>
        <taxon>metagenomes</taxon>
        <taxon>ecological metagenomes</taxon>
    </lineage>
</organism>
<evidence type="ECO:0000313" key="2">
    <source>
        <dbReference type="EMBL" id="SVC21991.1"/>
    </source>
</evidence>
<dbReference type="Gene3D" id="3.40.50.880">
    <property type="match status" value="1"/>
</dbReference>
<accession>A0A382KGY8</accession>
<evidence type="ECO:0000259" key="1">
    <source>
        <dbReference type="Pfam" id="PF01965"/>
    </source>
</evidence>
<proteinExistence type="predicted"/>
<dbReference type="InterPro" id="IPR029062">
    <property type="entry name" value="Class_I_gatase-like"/>
</dbReference>
<dbReference type="SUPFAM" id="SSF52317">
    <property type="entry name" value="Class I glutamine amidotransferase-like"/>
    <property type="match status" value="1"/>
</dbReference>
<dbReference type="InterPro" id="IPR002818">
    <property type="entry name" value="DJ-1/PfpI"/>
</dbReference>
<dbReference type="EMBL" id="UINC01079719">
    <property type="protein sequence ID" value="SVC21991.1"/>
    <property type="molecule type" value="Genomic_DNA"/>
</dbReference>
<dbReference type="CDD" id="cd03136">
    <property type="entry name" value="GATase1_AraC_ArgR_like"/>
    <property type="match status" value="1"/>
</dbReference>
<dbReference type="InterPro" id="IPR052158">
    <property type="entry name" value="INH-QAR"/>
</dbReference>
<reference evidence="2" key="1">
    <citation type="submission" date="2018-05" db="EMBL/GenBank/DDBJ databases">
        <authorList>
            <person name="Lanie J.A."/>
            <person name="Ng W.-L."/>
            <person name="Kazmierczak K.M."/>
            <person name="Andrzejewski T.M."/>
            <person name="Davidsen T.M."/>
            <person name="Wayne K.J."/>
            <person name="Tettelin H."/>
            <person name="Glass J.I."/>
            <person name="Rusch D."/>
            <person name="Podicherti R."/>
            <person name="Tsui H.-C.T."/>
            <person name="Winkler M.E."/>
        </authorList>
    </citation>
    <scope>NUCLEOTIDE SEQUENCE</scope>
</reference>
<dbReference type="GO" id="GO:0006355">
    <property type="term" value="P:regulation of DNA-templated transcription"/>
    <property type="evidence" value="ECO:0007669"/>
    <property type="project" value="TreeGrafter"/>
</dbReference>
<dbReference type="Pfam" id="PF01965">
    <property type="entry name" value="DJ-1_PfpI"/>
    <property type="match status" value="1"/>
</dbReference>
<dbReference type="AlphaFoldDB" id="A0A382KGY8"/>
<protein>
    <recommendedName>
        <fullName evidence="1">DJ-1/PfpI domain-containing protein</fullName>
    </recommendedName>
</protein>
<dbReference type="PANTHER" id="PTHR43130">
    <property type="entry name" value="ARAC-FAMILY TRANSCRIPTIONAL REGULATOR"/>
    <property type="match status" value="1"/>
</dbReference>
<name>A0A382KGY8_9ZZZZ</name>
<sequence length="259" mass="28719">MLVVIELPSAVADSKMKQNRKIRYGFLLLPDFTMISLSACLEPLRMANRISGQTLYEYQLFSLDGQSVAASNGLSLQPVTALDGNEPIDALFVCAGISLNNAWEPVLLAQLKPLVRRKVAIGAICTGSYLLARIGQLDGHRCTVHWENINDMREEFPQLIISSELFELDKDRYTCSGGTAPMDMMLTLIGRQHGAELAAAISEQFIYERIRGPNDRQRIPLRQRFGSSQPKLIEAVELMESNIEEPMGLDELAGHVGIS</sequence>
<feature type="domain" description="DJ-1/PfpI" evidence="1">
    <location>
        <begin position="56"/>
        <end position="189"/>
    </location>
</feature>
<gene>
    <name evidence="2" type="ORF">METZ01_LOCUS274845</name>
</gene>
<feature type="non-terminal residue" evidence="2">
    <location>
        <position position="259"/>
    </location>
</feature>